<dbReference type="HAMAP" id="MF_00316">
    <property type="entry name" value="MobA"/>
    <property type="match status" value="1"/>
</dbReference>
<organism evidence="10 11">
    <name type="scientific">Thermogutta terrifontis</name>
    <dbReference type="NCBI Taxonomy" id="1331910"/>
    <lineage>
        <taxon>Bacteria</taxon>
        <taxon>Pseudomonadati</taxon>
        <taxon>Planctomycetota</taxon>
        <taxon>Planctomycetia</taxon>
        <taxon>Pirellulales</taxon>
        <taxon>Thermoguttaceae</taxon>
        <taxon>Thermogutta</taxon>
    </lineage>
</organism>
<comment type="catalytic activity">
    <reaction evidence="8">
        <text>Mo-molybdopterin + GTP + H(+) = Mo-molybdopterin guanine dinucleotide + diphosphate</text>
        <dbReference type="Rhea" id="RHEA:34243"/>
        <dbReference type="ChEBI" id="CHEBI:15378"/>
        <dbReference type="ChEBI" id="CHEBI:33019"/>
        <dbReference type="ChEBI" id="CHEBI:37565"/>
        <dbReference type="ChEBI" id="CHEBI:71302"/>
        <dbReference type="ChEBI" id="CHEBI:71310"/>
        <dbReference type="EC" id="2.7.7.77"/>
    </reaction>
</comment>
<evidence type="ECO:0000256" key="3">
    <source>
        <dbReference type="ARBA" id="ARBA00022723"/>
    </source>
</evidence>
<keyword evidence="7 8" id="KW-0501">Molybdenum cofactor biosynthesis</keyword>
<keyword evidence="3 8" id="KW-0479">Metal-binding</keyword>
<keyword evidence="4 8" id="KW-0547">Nucleotide-binding</keyword>
<dbReference type="GO" id="GO:0005737">
    <property type="term" value="C:cytoplasm"/>
    <property type="evidence" value="ECO:0007669"/>
    <property type="project" value="UniProtKB-SubCell"/>
</dbReference>
<sequence length="197" mass="21674">MVDRIPVYILAGGKSRRFGSDKALATLAGEPLLVRLARMVTPFATSVTVVADRPGKYSSLGLRTIGDLSPGQGPLGGLITALDDLREPWMLLLSCDLVLVKASWIDRLMSARRANSLAVAFHHDVWEPLCALYSRDIRPRVQEAITAGRWSLQELLAAVPAVSVALPPDWPPIVQINTPDDFRRAEEWLKMARQPEA</sequence>
<dbReference type="InterPro" id="IPR013482">
    <property type="entry name" value="Molybde_CF_guanTrfase"/>
</dbReference>
<comment type="domain">
    <text evidence="8">The N-terminal domain determines nucleotide recognition and specific binding, while the C-terminal domain determines the specific binding to the target protein.</text>
</comment>
<evidence type="ECO:0000313" key="10">
    <source>
        <dbReference type="EMBL" id="ASV72877.1"/>
    </source>
</evidence>
<keyword evidence="5 8" id="KW-0460">Magnesium</keyword>
<dbReference type="SUPFAM" id="SSF53448">
    <property type="entry name" value="Nucleotide-diphospho-sugar transferases"/>
    <property type="match status" value="1"/>
</dbReference>
<dbReference type="RefSeq" id="WP_095413671.1">
    <property type="nucleotide sequence ID" value="NZ_CP018477.1"/>
</dbReference>
<dbReference type="Gene3D" id="3.90.550.10">
    <property type="entry name" value="Spore Coat Polysaccharide Biosynthesis Protein SpsA, Chain A"/>
    <property type="match status" value="1"/>
</dbReference>
<dbReference type="AlphaFoldDB" id="A0A286RAB4"/>
<dbReference type="GO" id="GO:0005525">
    <property type="term" value="F:GTP binding"/>
    <property type="evidence" value="ECO:0007669"/>
    <property type="project" value="UniProtKB-UniRule"/>
</dbReference>
<comment type="caution">
    <text evidence="8">Lacks conserved residue(s) required for the propagation of feature annotation.</text>
</comment>
<dbReference type="EC" id="2.7.7.77" evidence="8"/>
<proteinExistence type="inferred from homology"/>
<dbReference type="PANTHER" id="PTHR19136:SF81">
    <property type="entry name" value="MOLYBDENUM COFACTOR GUANYLYLTRANSFERASE"/>
    <property type="match status" value="1"/>
</dbReference>
<dbReference type="KEGG" id="ttf:THTE_0275"/>
<dbReference type="GO" id="GO:0046872">
    <property type="term" value="F:metal ion binding"/>
    <property type="evidence" value="ECO:0007669"/>
    <property type="project" value="UniProtKB-KW"/>
</dbReference>
<dbReference type="GO" id="GO:0061603">
    <property type="term" value="F:molybdenum cofactor guanylyltransferase activity"/>
    <property type="evidence" value="ECO:0007669"/>
    <property type="project" value="UniProtKB-EC"/>
</dbReference>
<accession>A0A286RAB4</accession>
<feature type="binding site" evidence="8">
    <location>
        <position position="96"/>
    </location>
    <ligand>
        <name>Mg(2+)</name>
        <dbReference type="ChEBI" id="CHEBI:18420"/>
    </ligand>
</feature>
<keyword evidence="6 8" id="KW-0342">GTP-binding</keyword>
<dbReference type="Pfam" id="PF12804">
    <property type="entry name" value="NTP_transf_3"/>
    <property type="match status" value="1"/>
</dbReference>
<comment type="similarity">
    <text evidence="8">Belongs to the MobA family.</text>
</comment>
<evidence type="ECO:0000259" key="9">
    <source>
        <dbReference type="Pfam" id="PF12804"/>
    </source>
</evidence>
<evidence type="ECO:0000256" key="6">
    <source>
        <dbReference type="ARBA" id="ARBA00023134"/>
    </source>
</evidence>
<keyword evidence="1 8" id="KW-0963">Cytoplasm</keyword>
<evidence type="ECO:0000256" key="5">
    <source>
        <dbReference type="ARBA" id="ARBA00022842"/>
    </source>
</evidence>
<dbReference type="CDD" id="cd02503">
    <property type="entry name" value="MobA"/>
    <property type="match status" value="1"/>
</dbReference>
<feature type="domain" description="MobA-like NTP transferase" evidence="9">
    <location>
        <begin position="8"/>
        <end position="152"/>
    </location>
</feature>
<dbReference type="OrthoDB" id="9788394at2"/>
<keyword evidence="2 8" id="KW-0808">Transferase</keyword>
<dbReference type="PANTHER" id="PTHR19136">
    <property type="entry name" value="MOLYBDENUM COFACTOR GUANYLYLTRANSFERASE"/>
    <property type="match status" value="1"/>
</dbReference>
<evidence type="ECO:0000256" key="7">
    <source>
        <dbReference type="ARBA" id="ARBA00023150"/>
    </source>
</evidence>
<dbReference type="GO" id="GO:0006777">
    <property type="term" value="P:Mo-molybdopterin cofactor biosynthetic process"/>
    <property type="evidence" value="ECO:0007669"/>
    <property type="project" value="UniProtKB-KW"/>
</dbReference>
<feature type="binding site" evidence="8">
    <location>
        <position position="67"/>
    </location>
    <ligand>
        <name>GTP</name>
        <dbReference type="ChEBI" id="CHEBI:37565"/>
    </ligand>
</feature>
<evidence type="ECO:0000256" key="1">
    <source>
        <dbReference type="ARBA" id="ARBA00022490"/>
    </source>
</evidence>
<comment type="cofactor">
    <cofactor evidence="8">
        <name>Mg(2+)</name>
        <dbReference type="ChEBI" id="CHEBI:18420"/>
    </cofactor>
</comment>
<reference evidence="10 11" key="1">
    <citation type="journal article" name="Front. Microbiol.">
        <title>Sugar Metabolism of the First Thermophilic Planctomycete Thermogutta terrifontis: Comparative Genomic and Transcriptomic Approaches.</title>
        <authorList>
            <person name="Elcheninov A.G."/>
            <person name="Menzel P."/>
            <person name="Gudbergsdottir S.R."/>
            <person name="Slesarev A.I."/>
            <person name="Kadnikov V.V."/>
            <person name="Krogh A."/>
            <person name="Bonch-Osmolovskaya E.A."/>
            <person name="Peng X."/>
            <person name="Kublanov I.V."/>
        </authorList>
    </citation>
    <scope>NUCLEOTIDE SEQUENCE [LARGE SCALE GENOMIC DNA]</scope>
    <source>
        <strain evidence="10 11">R1</strain>
    </source>
</reference>
<evidence type="ECO:0000313" key="11">
    <source>
        <dbReference type="Proteomes" id="UP000215086"/>
    </source>
</evidence>
<dbReference type="EMBL" id="CP018477">
    <property type="protein sequence ID" value="ASV72877.1"/>
    <property type="molecule type" value="Genomic_DNA"/>
</dbReference>
<evidence type="ECO:0000256" key="2">
    <source>
        <dbReference type="ARBA" id="ARBA00022679"/>
    </source>
</evidence>
<evidence type="ECO:0000256" key="8">
    <source>
        <dbReference type="HAMAP-Rule" id="MF_00316"/>
    </source>
</evidence>
<gene>
    <name evidence="8" type="primary">mobA</name>
    <name evidence="10" type="ORF">THTE_0275</name>
</gene>
<keyword evidence="11" id="KW-1185">Reference proteome</keyword>
<comment type="subcellular location">
    <subcellularLocation>
        <location evidence="8">Cytoplasm</location>
    </subcellularLocation>
</comment>
<dbReference type="InterPro" id="IPR029044">
    <property type="entry name" value="Nucleotide-diphossugar_trans"/>
</dbReference>
<comment type="function">
    <text evidence="8">Transfers a GMP moiety from GTP to Mo-molybdopterin (Mo-MPT) cofactor (Moco or molybdenum cofactor) to form Mo-molybdopterin guanine dinucleotide (Mo-MGD) cofactor.</text>
</comment>
<feature type="binding site" evidence="8">
    <location>
        <position position="96"/>
    </location>
    <ligand>
        <name>GTP</name>
        <dbReference type="ChEBI" id="CHEBI:37565"/>
    </ligand>
</feature>
<dbReference type="Proteomes" id="UP000215086">
    <property type="component" value="Chromosome"/>
</dbReference>
<name>A0A286RAB4_9BACT</name>
<evidence type="ECO:0000256" key="4">
    <source>
        <dbReference type="ARBA" id="ARBA00022741"/>
    </source>
</evidence>
<dbReference type="InterPro" id="IPR025877">
    <property type="entry name" value="MobA-like_NTP_Trfase"/>
</dbReference>
<feature type="binding site" evidence="8">
    <location>
        <position position="22"/>
    </location>
    <ligand>
        <name>GTP</name>
        <dbReference type="ChEBI" id="CHEBI:37565"/>
    </ligand>
</feature>
<feature type="binding site" evidence="8">
    <location>
        <begin position="10"/>
        <end position="12"/>
    </location>
    <ligand>
        <name>GTP</name>
        <dbReference type="ChEBI" id="CHEBI:37565"/>
    </ligand>
</feature>
<protein>
    <recommendedName>
        <fullName evidence="8">Probable molybdenum cofactor guanylyltransferase</fullName>
        <shortName evidence="8">MoCo guanylyltransferase</shortName>
        <ecNumber evidence="8">2.7.7.77</ecNumber>
    </recommendedName>
    <alternativeName>
        <fullName evidence="8">GTP:molybdopterin guanylyltransferase</fullName>
    </alternativeName>
    <alternativeName>
        <fullName evidence="8">Mo-MPT guanylyltransferase</fullName>
    </alternativeName>
    <alternativeName>
        <fullName evidence="8">Molybdopterin guanylyltransferase</fullName>
    </alternativeName>
    <alternativeName>
        <fullName evidence="8">Molybdopterin-guanine dinucleotide synthase</fullName>
        <shortName evidence="8">MGD synthase</shortName>
    </alternativeName>
</protein>